<comment type="function">
    <text evidence="12">Catalyzes the phosphorylation of D-fructose 6-phosphate to fructose 1,6-bisphosphate by ATP, the first committing step of glycolysis.</text>
</comment>
<comment type="cofactor">
    <cofactor evidence="1 12">
        <name>Mg(2+)</name>
        <dbReference type="ChEBI" id="CHEBI:18420"/>
    </cofactor>
</comment>
<dbReference type="GO" id="GO:0005737">
    <property type="term" value="C:cytoplasm"/>
    <property type="evidence" value="ECO:0007669"/>
    <property type="project" value="UniProtKB-SubCell"/>
</dbReference>
<dbReference type="InterPro" id="IPR050929">
    <property type="entry name" value="PFKA"/>
</dbReference>
<feature type="binding site" evidence="12">
    <location>
        <position position="180"/>
    </location>
    <ligand>
        <name>Mg(2+)</name>
        <dbReference type="ChEBI" id="CHEBI:18420"/>
        <note>catalytic</note>
    </ligand>
</feature>
<feature type="binding site" evidence="12">
    <location>
        <position position="309"/>
    </location>
    <ligand>
        <name>substrate</name>
    </ligand>
</feature>
<feature type="site" description="Important for substrate specificity; cannot use PPi as phosphoryl donor" evidence="12">
    <location>
        <position position="181"/>
    </location>
</feature>
<keyword evidence="9 12" id="KW-0324">Glycolysis</keyword>
<protein>
    <recommendedName>
        <fullName evidence="12">ATP-dependent 6-phosphofructokinase</fullName>
        <shortName evidence="12">ATP-PFK</shortName>
        <shortName evidence="12">Phosphofructokinase</shortName>
        <ecNumber evidence="12">2.7.1.11</ecNumber>
    </recommendedName>
    <alternativeName>
        <fullName evidence="12">Phosphohexokinase</fullName>
    </alternativeName>
</protein>
<evidence type="ECO:0000256" key="5">
    <source>
        <dbReference type="ARBA" id="ARBA00022741"/>
    </source>
</evidence>
<dbReference type="RefSeq" id="WP_145242021.1">
    <property type="nucleotide sequence ID" value="NZ_CP036273.1"/>
</dbReference>
<dbReference type="NCBIfam" id="NF005301">
    <property type="entry name" value="PRK06830.1"/>
    <property type="match status" value="1"/>
</dbReference>
<keyword evidence="3 12" id="KW-0808">Transferase</keyword>
<sequence length="439" mass="47362">MVNRDELVVKSLGPCRVESPMLHLLKPRERSYYNVDPADRVLFDDTASALARRGSSPDDIPGFEPAGPRPEIYFDPSKTHAGIVTCGGLCPGFNDVIRALVMELHFLYGVRRISGFCNGYQGFIPKYKRPVVDLTPQSVSQINEAGGTILGTSRGEQNAGEIVDCLERMGVNVLFVVGGDGTLRGAQAISREVEARGRKIAVVGIPKTIDNDICFIDQSFGFQTAFSVAADSIHSAHAEAKASPNGIGLVKLMGRHSGFIACYAALARNDANFVLIPEVPFRLDGENGFLAALRRRVQRSGHAVVVVAEGAGQELMESATGADASGNAKLGDVGVFLRKRITEDFAAANLELNLKYIDPSYSIRSVKANSFDAVYCLRLAHNAVHAAMAGRTEVVVSRWHGRFVLLPIPLAVRDRHTVDPNGDLWMSVLESTGQPAAFG</sequence>
<evidence type="ECO:0000256" key="9">
    <source>
        <dbReference type="ARBA" id="ARBA00023152"/>
    </source>
</evidence>
<dbReference type="EC" id="2.7.1.11" evidence="12"/>
<dbReference type="FunFam" id="3.40.50.450:FF:000002">
    <property type="entry name" value="ATP-dependent 6-phosphofructokinase"/>
    <property type="match status" value="1"/>
</dbReference>
<dbReference type="PANTHER" id="PTHR45770">
    <property type="entry name" value="ATP-DEPENDENT 6-PHOSPHOFRUCTOKINASE 1"/>
    <property type="match status" value="1"/>
</dbReference>
<feature type="binding site" evidence="12">
    <location>
        <position position="88"/>
    </location>
    <ligand>
        <name>ATP</name>
        <dbReference type="ChEBI" id="CHEBI:30616"/>
    </ligand>
</feature>
<comment type="similarity">
    <text evidence="12">Belongs to the phosphofructokinase type A (PFKA) family. PPi-dependent PFK group II subfamily. Atypical ATP-dependent clade 'X' sub-subfamily.</text>
</comment>
<evidence type="ECO:0000256" key="3">
    <source>
        <dbReference type="ARBA" id="ARBA00022679"/>
    </source>
</evidence>
<dbReference type="GO" id="GO:0006002">
    <property type="term" value="P:fructose 6-phosphate metabolic process"/>
    <property type="evidence" value="ECO:0007669"/>
    <property type="project" value="InterPro"/>
</dbReference>
<dbReference type="Gene3D" id="3.40.50.450">
    <property type="match status" value="1"/>
</dbReference>
<evidence type="ECO:0000256" key="10">
    <source>
        <dbReference type="ARBA" id="ARBA00048070"/>
    </source>
</evidence>
<evidence type="ECO:0000256" key="4">
    <source>
        <dbReference type="ARBA" id="ARBA00022723"/>
    </source>
</evidence>
<dbReference type="PIRSF" id="PIRSF000534">
    <property type="entry name" value="PPi_PFK_TP0108"/>
    <property type="match status" value="1"/>
</dbReference>
<feature type="binding site" evidence="12">
    <location>
        <begin position="154"/>
        <end position="155"/>
    </location>
    <ligand>
        <name>ATP</name>
        <dbReference type="ChEBI" id="CHEBI:30616"/>
    </ligand>
</feature>
<comment type="catalytic activity">
    <reaction evidence="11">
        <text>beta-D-fructose 6-phosphate + diphosphate = beta-D-fructose 1,6-bisphosphate + phosphate + H(+)</text>
        <dbReference type="Rhea" id="RHEA:13613"/>
        <dbReference type="ChEBI" id="CHEBI:15378"/>
        <dbReference type="ChEBI" id="CHEBI:32966"/>
        <dbReference type="ChEBI" id="CHEBI:33019"/>
        <dbReference type="ChEBI" id="CHEBI:43474"/>
        <dbReference type="ChEBI" id="CHEBI:57634"/>
        <dbReference type="EC" id="2.7.1.90"/>
    </reaction>
</comment>
<name>A0A517XXV9_9BACT</name>
<feature type="binding site" evidence="12">
    <location>
        <begin position="208"/>
        <end position="210"/>
    </location>
    <ligand>
        <name>substrate</name>
    </ligand>
</feature>
<evidence type="ECO:0000256" key="11">
    <source>
        <dbReference type="ARBA" id="ARBA00048072"/>
    </source>
</evidence>
<dbReference type="GO" id="GO:0046872">
    <property type="term" value="F:metal ion binding"/>
    <property type="evidence" value="ECO:0007669"/>
    <property type="project" value="UniProtKB-KW"/>
</dbReference>
<comment type="pathway">
    <text evidence="12">Carbohydrate degradation; glycolysis; D-glyceraldehyde 3-phosphate and glycerone phosphate from D-glucose: step 3/4.</text>
</comment>
<evidence type="ECO:0000256" key="8">
    <source>
        <dbReference type="ARBA" id="ARBA00022842"/>
    </source>
</evidence>
<feature type="binding site" evidence="12">
    <location>
        <begin position="179"/>
        <end position="182"/>
    </location>
    <ligand>
        <name>ATP</name>
        <dbReference type="ChEBI" id="CHEBI:30616"/>
    </ligand>
</feature>
<organism evidence="14 15">
    <name type="scientific">Urbifossiella limnaea</name>
    <dbReference type="NCBI Taxonomy" id="2528023"/>
    <lineage>
        <taxon>Bacteria</taxon>
        <taxon>Pseudomonadati</taxon>
        <taxon>Planctomycetota</taxon>
        <taxon>Planctomycetia</taxon>
        <taxon>Gemmatales</taxon>
        <taxon>Gemmataceae</taxon>
        <taxon>Urbifossiella</taxon>
    </lineage>
</organism>
<dbReference type="InterPro" id="IPR012004">
    <property type="entry name" value="PyroP-dep_PFK_TP0108"/>
</dbReference>
<dbReference type="InterPro" id="IPR035966">
    <property type="entry name" value="PKF_sf"/>
</dbReference>
<feature type="active site" description="Proton acceptor" evidence="12">
    <location>
        <position position="210"/>
    </location>
</feature>
<evidence type="ECO:0000256" key="12">
    <source>
        <dbReference type="HAMAP-Rule" id="MF_01981"/>
    </source>
</evidence>
<comment type="catalytic activity">
    <reaction evidence="10 12">
        <text>beta-D-fructose 6-phosphate + ATP = beta-D-fructose 1,6-bisphosphate + ADP + H(+)</text>
        <dbReference type="Rhea" id="RHEA:16109"/>
        <dbReference type="ChEBI" id="CHEBI:15378"/>
        <dbReference type="ChEBI" id="CHEBI:30616"/>
        <dbReference type="ChEBI" id="CHEBI:32966"/>
        <dbReference type="ChEBI" id="CHEBI:57634"/>
        <dbReference type="ChEBI" id="CHEBI:456216"/>
        <dbReference type="EC" id="2.7.1.11"/>
    </reaction>
</comment>
<evidence type="ECO:0000256" key="2">
    <source>
        <dbReference type="ARBA" id="ARBA00003138"/>
    </source>
</evidence>
<accession>A0A517XXV9</accession>
<keyword evidence="5 12" id="KW-0547">Nucleotide-binding</keyword>
<dbReference type="HAMAP" id="MF_01981">
    <property type="entry name" value="Phosphofructokinase_II_X"/>
    <property type="match status" value="1"/>
</dbReference>
<dbReference type="EMBL" id="CP036273">
    <property type="protein sequence ID" value="QDU22352.1"/>
    <property type="molecule type" value="Genomic_DNA"/>
</dbReference>
<dbReference type="SUPFAM" id="SSF53784">
    <property type="entry name" value="Phosphofructokinase"/>
    <property type="match status" value="1"/>
</dbReference>
<comment type="subunit">
    <text evidence="12">Homodimer.</text>
</comment>
<keyword evidence="6 12" id="KW-0418">Kinase</keyword>
<dbReference type="Pfam" id="PF00365">
    <property type="entry name" value="PFK"/>
    <property type="match status" value="1"/>
</dbReference>
<evidence type="ECO:0000313" key="14">
    <source>
        <dbReference type="EMBL" id="QDU22352.1"/>
    </source>
</evidence>
<dbReference type="PRINTS" id="PR00476">
    <property type="entry name" value="PHFRCTKINASE"/>
</dbReference>
<keyword evidence="15" id="KW-1185">Reference proteome</keyword>
<evidence type="ECO:0000313" key="15">
    <source>
        <dbReference type="Proteomes" id="UP000319576"/>
    </source>
</evidence>
<feature type="binding site" evidence="12">
    <location>
        <begin position="361"/>
        <end position="364"/>
    </location>
    <ligand>
        <name>substrate</name>
    </ligand>
</feature>
<gene>
    <name evidence="14" type="primary">pfp_2</name>
    <name evidence="12" type="synonym">pfkA</name>
    <name evidence="14" type="ORF">ETAA1_43300</name>
</gene>
<dbReference type="UniPathway" id="UPA00109">
    <property type="reaction ID" value="UER00182"/>
</dbReference>
<dbReference type="OrthoDB" id="9802503at2"/>
<dbReference type="GO" id="GO:0003872">
    <property type="term" value="F:6-phosphofructokinase activity"/>
    <property type="evidence" value="ECO:0007669"/>
    <property type="project" value="UniProtKB-UniRule"/>
</dbReference>
<keyword evidence="12" id="KW-0963">Cytoplasm</keyword>
<keyword evidence="7 12" id="KW-0067">ATP-binding</keyword>
<comment type="subcellular location">
    <subcellularLocation>
        <location evidence="12">Cytoplasm</location>
    </subcellularLocation>
</comment>
<reference evidence="14 15" key="1">
    <citation type="submission" date="2019-02" db="EMBL/GenBank/DDBJ databases">
        <title>Deep-cultivation of Planctomycetes and their phenomic and genomic characterization uncovers novel biology.</title>
        <authorList>
            <person name="Wiegand S."/>
            <person name="Jogler M."/>
            <person name="Boedeker C."/>
            <person name="Pinto D."/>
            <person name="Vollmers J."/>
            <person name="Rivas-Marin E."/>
            <person name="Kohn T."/>
            <person name="Peeters S.H."/>
            <person name="Heuer A."/>
            <person name="Rast P."/>
            <person name="Oberbeckmann S."/>
            <person name="Bunk B."/>
            <person name="Jeske O."/>
            <person name="Meyerdierks A."/>
            <person name="Storesund J.E."/>
            <person name="Kallscheuer N."/>
            <person name="Luecker S."/>
            <person name="Lage O.M."/>
            <person name="Pohl T."/>
            <person name="Merkel B.J."/>
            <person name="Hornburger P."/>
            <person name="Mueller R.-W."/>
            <person name="Bruemmer F."/>
            <person name="Labrenz M."/>
            <person name="Spormann A.M."/>
            <person name="Op den Camp H."/>
            <person name="Overmann J."/>
            <person name="Amann R."/>
            <person name="Jetten M.S.M."/>
            <person name="Mascher T."/>
            <person name="Medema M.H."/>
            <person name="Devos D.P."/>
            <person name="Kaster A.-K."/>
            <person name="Ovreas L."/>
            <person name="Rohde M."/>
            <person name="Galperin M.Y."/>
            <person name="Jogler C."/>
        </authorList>
    </citation>
    <scope>NUCLEOTIDE SEQUENCE [LARGE SCALE GENOMIC DNA]</scope>
    <source>
        <strain evidence="14 15">ETA_A1</strain>
    </source>
</reference>
<dbReference type="GO" id="GO:0005524">
    <property type="term" value="F:ATP binding"/>
    <property type="evidence" value="ECO:0007669"/>
    <property type="project" value="UniProtKB-KW"/>
</dbReference>
<dbReference type="Proteomes" id="UP000319576">
    <property type="component" value="Chromosome"/>
</dbReference>
<dbReference type="AlphaFoldDB" id="A0A517XXV9"/>
<dbReference type="KEGG" id="uli:ETAA1_43300"/>
<feature type="binding site" evidence="12">
    <location>
        <begin position="253"/>
        <end position="255"/>
    </location>
    <ligand>
        <name>substrate</name>
    </ligand>
</feature>
<evidence type="ECO:0000256" key="7">
    <source>
        <dbReference type="ARBA" id="ARBA00022840"/>
    </source>
</evidence>
<dbReference type="InterPro" id="IPR000023">
    <property type="entry name" value="Phosphofructokinase_dom"/>
</dbReference>
<keyword evidence="4 12" id="KW-0479">Metal-binding</keyword>
<dbReference type="InterPro" id="IPR022953">
    <property type="entry name" value="ATP_PFK"/>
</dbReference>
<evidence type="ECO:0000256" key="6">
    <source>
        <dbReference type="ARBA" id="ARBA00022777"/>
    </source>
</evidence>
<evidence type="ECO:0000259" key="13">
    <source>
        <dbReference type="Pfam" id="PF00365"/>
    </source>
</evidence>
<evidence type="ECO:0000256" key="1">
    <source>
        <dbReference type="ARBA" id="ARBA00001946"/>
    </source>
</evidence>
<proteinExistence type="inferred from homology"/>
<keyword evidence="8 12" id="KW-0460">Magnesium</keyword>
<feature type="domain" description="Phosphofructokinase" evidence="13">
    <location>
        <begin position="81"/>
        <end position="386"/>
    </location>
</feature>
<comment type="function">
    <text evidence="2">Catalyzes the phosphorylation of D-fructose 6-phosphate, the first committing step of glycolysis. Uses inorganic phosphate (PPi) as phosphoryl donor instead of ATP like common ATP-dependent phosphofructokinases (ATP-PFKs), which renders the reaction reversible, and can thus function both in glycolysis and gluconeogenesis. Consistently, PPi-PFK can replace the enzymes of both the forward (ATP-PFK) and reverse (fructose-bisphosphatase (FBPase)) reactions.</text>
</comment>
<dbReference type="GO" id="GO:0047334">
    <property type="term" value="F:diphosphate-fructose-6-phosphate 1-phosphotransferase activity"/>
    <property type="evidence" value="ECO:0007669"/>
    <property type="project" value="UniProtKB-EC"/>
</dbReference>